<dbReference type="KEGG" id="acou:A5CBH24_23870"/>
<dbReference type="OrthoDB" id="9809908at2"/>
<keyword evidence="1" id="KW-1133">Transmembrane helix</keyword>
<dbReference type="AlphaFoldDB" id="A0A4Y1WX80"/>
<sequence>MSRPSKYSGIVVNLLIAVAISLVVNFSYVLLLVVEKSDDRHPPFSRELRTDREIVRVEGDVWISPDGHGYLLYVSPERLSDGDAAATGLAEVAPARDSVYIPRNSARFLRLRSGDHLLADALESHRSGGRLVLGQVLERNGEPFDYGVIFERPQEGVIFALQLFYFFVLAFLLLSLLRLGDRVRPMSGFFKRGLLCAGLAVGLYFIAPVVRWRTHELTILALSGSWLDYNLIMKCSFTLVVVLLYGQISRLLRQRQAMEVENEQLKSENLTTRYNMLVSQINPHFFFNSLNSLAMLVREGDEQKALTYIDQLSFSFRYIIRNGQNMLTTLAEELRFAEAYGYLFKIRYADKLFFDVDVAPKYLDYRLPVLTLQELLSNAVKHNAITKRRPLRVSIRVENGQLVVSNPLLPKLDAEPCTGIGLHNLDSRWQLITGHGIRIDRSEEIFSVCMSLLKPRTK</sequence>
<dbReference type="SUPFAM" id="SSF55874">
    <property type="entry name" value="ATPase domain of HSP90 chaperone/DNA topoisomerase II/histidine kinase"/>
    <property type="match status" value="1"/>
</dbReference>
<dbReference type="PANTHER" id="PTHR34220:SF7">
    <property type="entry name" value="SENSOR HISTIDINE KINASE YPDA"/>
    <property type="match status" value="1"/>
</dbReference>
<dbReference type="InterPro" id="IPR050640">
    <property type="entry name" value="Bact_2-comp_sensor_kinase"/>
</dbReference>
<accession>A0A4Y1WX80</accession>
<gene>
    <name evidence="3" type="ORF">A5CBH24_23870</name>
</gene>
<feature type="domain" description="Signal transduction histidine kinase internal region" evidence="2">
    <location>
        <begin position="273"/>
        <end position="352"/>
    </location>
</feature>
<evidence type="ECO:0000259" key="2">
    <source>
        <dbReference type="Pfam" id="PF06580"/>
    </source>
</evidence>
<feature type="transmembrane region" description="Helical" evidence="1">
    <location>
        <begin position="227"/>
        <end position="246"/>
    </location>
</feature>
<dbReference type="PANTHER" id="PTHR34220">
    <property type="entry name" value="SENSOR HISTIDINE KINASE YPDA"/>
    <property type="match status" value="1"/>
</dbReference>
<dbReference type="InterPro" id="IPR036890">
    <property type="entry name" value="HATPase_C_sf"/>
</dbReference>
<evidence type="ECO:0000256" key="1">
    <source>
        <dbReference type="SAM" id="Phobius"/>
    </source>
</evidence>
<keyword evidence="1" id="KW-0812">Transmembrane</keyword>
<evidence type="ECO:0000313" key="3">
    <source>
        <dbReference type="EMBL" id="BBL05074.1"/>
    </source>
</evidence>
<dbReference type="RefSeq" id="WP_141413330.1">
    <property type="nucleotide sequence ID" value="NZ_AP019735.1"/>
</dbReference>
<dbReference type="GO" id="GO:0000155">
    <property type="term" value="F:phosphorelay sensor kinase activity"/>
    <property type="evidence" value="ECO:0007669"/>
    <property type="project" value="InterPro"/>
</dbReference>
<keyword evidence="4" id="KW-1185">Reference proteome</keyword>
<dbReference type="InterPro" id="IPR010559">
    <property type="entry name" value="Sig_transdc_His_kin_internal"/>
</dbReference>
<feature type="transmembrane region" description="Helical" evidence="1">
    <location>
        <begin position="189"/>
        <end position="207"/>
    </location>
</feature>
<feature type="transmembrane region" description="Helical" evidence="1">
    <location>
        <begin position="12"/>
        <end position="34"/>
    </location>
</feature>
<dbReference type="EMBL" id="AP019735">
    <property type="protein sequence ID" value="BBL05074.1"/>
    <property type="molecule type" value="Genomic_DNA"/>
</dbReference>
<keyword evidence="1" id="KW-0472">Membrane</keyword>
<evidence type="ECO:0000313" key="4">
    <source>
        <dbReference type="Proteomes" id="UP000318946"/>
    </source>
</evidence>
<organism evidence="3 4">
    <name type="scientific">Alistipes communis</name>
    <dbReference type="NCBI Taxonomy" id="2585118"/>
    <lineage>
        <taxon>Bacteria</taxon>
        <taxon>Pseudomonadati</taxon>
        <taxon>Bacteroidota</taxon>
        <taxon>Bacteroidia</taxon>
        <taxon>Bacteroidales</taxon>
        <taxon>Rikenellaceae</taxon>
        <taxon>Alistipes</taxon>
    </lineage>
</organism>
<reference evidence="4" key="1">
    <citation type="submission" date="2019-06" db="EMBL/GenBank/DDBJ databases">
        <title>Alistipes onderdonkii subsp. vulgaris subsp. nov., Alistipes dispar sp. nov. and Alistipes communis sp. nov., isolated from human faeces, and creation of Alistipes onderdonkii subsp. onderdonkii subsp. nov.</title>
        <authorList>
            <person name="Sakamoto M."/>
            <person name="Ikeyama N."/>
            <person name="Ogata Y."/>
            <person name="Suda W."/>
            <person name="Iino T."/>
            <person name="Hattori M."/>
            <person name="Ohkuma M."/>
        </authorList>
    </citation>
    <scope>NUCLEOTIDE SEQUENCE [LARGE SCALE GENOMIC DNA]</scope>
    <source>
        <strain evidence="4">5CBH24</strain>
    </source>
</reference>
<name>A0A4Y1WX80_9BACT</name>
<dbReference type="GO" id="GO:0016020">
    <property type="term" value="C:membrane"/>
    <property type="evidence" value="ECO:0007669"/>
    <property type="project" value="InterPro"/>
</dbReference>
<proteinExistence type="predicted"/>
<dbReference type="GeneID" id="78343104"/>
<feature type="transmembrane region" description="Helical" evidence="1">
    <location>
        <begin position="157"/>
        <end position="177"/>
    </location>
</feature>
<dbReference type="Gene3D" id="3.30.565.10">
    <property type="entry name" value="Histidine kinase-like ATPase, C-terminal domain"/>
    <property type="match status" value="1"/>
</dbReference>
<dbReference type="Pfam" id="PF06580">
    <property type="entry name" value="His_kinase"/>
    <property type="match status" value="1"/>
</dbReference>
<dbReference type="Proteomes" id="UP000318946">
    <property type="component" value="Chromosome"/>
</dbReference>
<protein>
    <recommendedName>
        <fullName evidence="2">Signal transduction histidine kinase internal region domain-containing protein</fullName>
    </recommendedName>
</protein>